<dbReference type="InterPro" id="IPR012334">
    <property type="entry name" value="Pectin_lyas_fold"/>
</dbReference>
<dbReference type="InterPro" id="IPR011050">
    <property type="entry name" value="Pectin_lyase_fold/virulence"/>
</dbReference>
<reference evidence="9" key="2">
    <citation type="submission" date="2020-03" db="EMBL/GenBank/DDBJ databases">
        <title>Walnut 2.0.</title>
        <authorList>
            <person name="Marrano A."/>
            <person name="Britton M."/>
            <person name="Zimin A.V."/>
            <person name="Zaini P.A."/>
            <person name="Workman R."/>
            <person name="Puiu D."/>
            <person name="Bianco L."/>
            <person name="Allen B.J."/>
            <person name="Troggio M."/>
            <person name="Leslie C.A."/>
            <person name="Timp W."/>
            <person name="Dendekar A."/>
            <person name="Salzberg S.L."/>
            <person name="Neale D.B."/>
        </authorList>
    </citation>
    <scope>NUCLEOTIDE SEQUENCE</scope>
    <source>
        <tissue evidence="9">Leaves</tissue>
    </source>
</reference>
<keyword evidence="3" id="KW-0964">Secreted</keyword>
<dbReference type="GO" id="GO:0005975">
    <property type="term" value="P:carbohydrate metabolic process"/>
    <property type="evidence" value="ECO:0007669"/>
    <property type="project" value="InterPro"/>
</dbReference>
<dbReference type="InterPro" id="IPR000743">
    <property type="entry name" value="Glyco_hydro_28"/>
</dbReference>
<dbReference type="AlphaFoldDB" id="A0A833XXK5"/>
<evidence type="ECO:0000256" key="4">
    <source>
        <dbReference type="ARBA" id="ARBA00022801"/>
    </source>
</evidence>
<evidence type="ECO:0000313" key="9">
    <source>
        <dbReference type="EMBL" id="KAF5473323.1"/>
    </source>
</evidence>
<keyword evidence="4 6" id="KW-0378">Hydrolase</keyword>
<dbReference type="Proteomes" id="UP000619265">
    <property type="component" value="Unassembled WGS sequence"/>
</dbReference>
<dbReference type="EMBL" id="LIHL02000004">
    <property type="protein sequence ID" value="KAF5473323.1"/>
    <property type="molecule type" value="Genomic_DNA"/>
</dbReference>
<comment type="caution">
    <text evidence="9">The sequence shown here is derived from an EMBL/GenBank/DDBJ whole genome shotgun (WGS) entry which is preliminary data.</text>
</comment>
<evidence type="ECO:0000313" key="10">
    <source>
        <dbReference type="Proteomes" id="UP000619265"/>
    </source>
</evidence>
<dbReference type="PANTHER" id="PTHR31339:SF0">
    <property type="entry name" value="PECTIN LYASE-LIKE SUPERFAMILY PROTEIN"/>
    <property type="match status" value="1"/>
</dbReference>
<sequence>TFFSGLQRSSDPKTVQSQMDTPLLFVLMLQLHLFLHLAQSHPASSSSIELPFSIRPHPITLSVSDFGATGDGLHYDTAAIQSAIDNCTCAPCRVTFPPGNYLTATIFLRSGVVLDIQEGATLLGGTNMEDYPRESRRWYVVVAENATEVGITGGGVVDGHGSGFVERFDKRKNVMVSWNQTGACTGDECRPRLVGFIGCTNIRVWNITLREPAYWCLHIVRCESTSIHDVSIYGNFTTPNNDGIDIEDSNNTVITRCHIDTGDDAICPKTYTGPLYNLTVKDCWIRTKSSAIKLGSASWFNFKGLVFDNITIVDSHRGLGLQIRDGGNASDITFSNINISTRYYDPSWWGRAEPVYVTTCPRNSKSMEGSISNLAFINITANSENGVFLSGSKHGLLRNLRLTNVNLTYRRWTNYADGLVDYRPGCQGLVHHTTAGFIMEHIEGLEVENVNMRWSDEHSMRWNNPLDFSPSTVNNISLINFHSGLYTVREVGREGGAFA</sequence>
<evidence type="ECO:0000256" key="2">
    <source>
        <dbReference type="ARBA" id="ARBA00008834"/>
    </source>
</evidence>
<accession>A0A833XXK5</accession>
<keyword evidence="3" id="KW-0134">Cell wall</keyword>
<feature type="non-terminal residue" evidence="9">
    <location>
        <position position="499"/>
    </location>
</feature>
<dbReference type="Pfam" id="PF12708">
    <property type="entry name" value="Pect-lyase_RHGA_epim"/>
    <property type="match status" value="1"/>
</dbReference>
<dbReference type="Gramene" id="Jr04_19280_p1">
    <property type="protein sequence ID" value="cds.Jr04_19280_p1"/>
    <property type="gene ID" value="Jr04_19280"/>
</dbReference>
<dbReference type="InterPro" id="IPR051801">
    <property type="entry name" value="GH28_Enzymes"/>
</dbReference>
<dbReference type="PANTHER" id="PTHR31339">
    <property type="entry name" value="PECTIN LYASE-RELATED"/>
    <property type="match status" value="1"/>
</dbReference>
<gene>
    <name evidence="9" type="ORF">F2P56_009943</name>
</gene>
<protein>
    <recommendedName>
        <fullName evidence="8">Rhamnogalacturonase A/B/Epimerase-like pectate lyase domain-containing protein</fullName>
    </recommendedName>
</protein>
<dbReference type="GO" id="GO:0004650">
    <property type="term" value="F:polygalacturonase activity"/>
    <property type="evidence" value="ECO:0007669"/>
    <property type="project" value="InterPro"/>
</dbReference>
<dbReference type="InterPro" id="IPR024535">
    <property type="entry name" value="RHGA/B-epi-like_pectate_lyase"/>
</dbReference>
<evidence type="ECO:0000256" key="5">
    <source>
        <dbReference type="ARBA" id="ARBA00023295"/>
    </source>
</evidence>
<proteinExistence type="inferred from homology"/>
<feature type="domain" description="Rhamnogalacturonase A/B/Epimerase-like pectate lyase" evidence="8">
    <location>
        <begin position="62"/>
        <end position="114"/>
    </location>
</feature>
<evidence type="ECO:0000259" key="8">
    <source>
        <dbReference type="Pfam" id="PF12708"/>
    </source>
</evidence>
<dbReference type="Gene3D" id="2.160.20.10">
    <property type="entry name" value="Single-stranded right-handed beta-helix, Pectin lyase-like"/>
    <property type="match status" value="1"/>
</dbReference>
<dbReference type="Pfam" id="PF00295">
    <property type="entry name" value="Glyco_hydro_28"/>
    <property type="match status" value="1"/>
</dbReference>
<comment type="subcellular location">
    <subcellularLocation>
        <location evidence="1">Secreted</location>
        <location evidence="1">Cell wall</location>
    </subcellularLocation>
</comment>
<feature type="chain" id="PRO_5032870493" description="Rhamnogalacturonase A/B/Epimerase-like pectate lyase domain-containing protein" evidence="7">
    <location>
        <begin position="41"/>
        <end position="499"/>
    </location>
</feature>
<organism evidence="9 10">
    <name type="scientific">Juglans regia</name>
    <name type="common">English walnut</name>
    <dbReference type="NCBI Taxonomy" id="51240"/>
    <lineage>
        <taxon>Eukaryota</taxon>
        <taxon>Viridiplantae</taxon>
        <taxon>Streptophyta</taxon>
        <taxon>Embryophyta</taxon>
        <taxon>Tracheophyta</taxon>
        <taxon>Spermatophyta</taxon>
        <taxon>Magnoliopsida</taxon>
        <taxon>eudicotyledons</taxon>
        <taxon>Gunneridae</taxon>
        <taxon>Pentapetalae</taxon>
        <taxon>rosids</taxon>
        <taxon>fabids</taxon>
        <taxon>Fagales</taxon>
        <taxon>Juglandaceae</taxon>
        <taxon>Juglans</taxon>
    </lineage>
</organism>
<keyword evidence="5 6" id="KW-0326">Glycosidase</keyword>
<comment type="similarity">
    <text evidence="2 6">Belongs to the glycosyl hydrolase 28 family.</text>
</comment>
<evidence type="ECO:0000256" key="6">
    <source>
        <dbReference type="RuleBase" id="RU361169"/>
    </source>
</evidence>
<evidence type="ECO:0000256" key="1">
    <source>
        <dbReference type="ARBA" id="ARBA00004191"/>
    </source>
</evidence>
<reference evidence="9" key="1">
    <citation type="submission" date="2015-10" db="EMBL/GenBank/DDBJ databases">
        <authorList>
            <person name="Martinez-Garcia P.J."/>
            <person name="Crepeau M.W."/>
            <person name="Puiu D."/>
            <person name="Gonzalez-Ibeas D."/>
            <person name="Whalen J."/>
            <person name="Stevens K."/>
            <person name="Paul R."/>
            <person name="Butterfield T."/>
            <person name="Britton M."/>
            <person name="Reagan R."/>
            <person name="Chakraborty S."/>
            <person name="Walawage S.L."/>
            <person name="Vasquez-Gross H.A."/>
            <person name="Cardeno C."/>
            <person name="Famula R."/>
            <person name="Pratt K."/>
            <person name="Kuruganti S."/>
            <person name="Aradhya M.K."/>
            <person name="Leslie C.A."/>
            <person name="Dandekar A.M."/>
            <person name="Salzberg S.L."/>
            <person name="Wegrzyn J.L."/>
            <person name="Langley C.H."/>
            <person name="Neale D.B."/>
        </authorList>
    </citation>
    <scope>NUCLEOTIDE SEQUENCE</scope>
    <source>
        <tissue evidence="9">Leaves</tissue>
    </source>
</reference>
<name>A0A833XXK5_JUGRE</name>
<evidence type="ECO:0000256" key="3">
    <source>
        <dbReference type="ARBA" id="ARBA00022512"/>
    </source>
</evidence>
<evidence type="ECO:0000256" key="7">
    <source>
        <dbReference type="SAM" id="SignalP"/>
    </source>
</evidence>
<dbReference type="SUPFAM" id="SSF51126">
    <property type="entry name" value="Pectin lyase-like"/>
    <property type="match status" value="1"/>
</dbReference>
<feature type="signal peptide" evidence="7">
    <location>
        <begin position="1"/>
        <end position="40"/>
    </location>
</feature>
<keyword evidence="7" id="KW-0732">Signal</keyword>